<feature type="transmembrane region" description="Helical" evidence="1">
    <location>
        <begin position="33"/>
        <end position="53"/>
    </location>
</feature>
<evidence type="ECO:0000313" key="2">
    <source>
        <dbReference type="EMBL" id="PYE13710.1"/>
    </source>
</evidence>
<dbReference type="AlphaFoldDB" id="A0A318RC66"/>
<organism evidence="2 3">
    <name type="scientific">Williamsia limnetica</name>
    <dbReference type="NCBI Taxonomy" id="882452"/>
    <lineage>
        <taxon>Bacteria</taxon>
        <taxon>Bacillati</taxon>
        <taxon>Actinomycetota</taxon>
        <taxon>Actinomycetes</taxon>
        <taxon>Mycobacteriales</taxon>
        <taxon>Nocardiaceae</taxon>
        <taxon>Williamsia</taxon>
    </lineage>
</organism>
<keyword evidence="1" id="KW-1133">Transmembrane helix</keyword>
<evidence type="ECO:0000313" key="3">
    <source>
        <dbReference type="Proteomes" id="UP000247591"/>
    </source>
</evidence>
<evidence type="ECO:0008006" key="4">
    <source>
        <dbReference type="Google" id="ProtNLM"/>
    </source>
</evidence>
<dbReference type="OrthoDB" id="4578232at2"/>
<dbReference type="Proteomes" id="UP000247591">
    <property type="component" value="Unassembled WGS sequence"/>
</dbReference>
<keyword evidence="3" id="KW-1185">Reference proteome</keyword>
<proteinExistence type="predicted"/>
<name>A0A318RC66_WILLI</name>
<gene>
    <name evidence="2" type="ORF">DFR67_11535</name>
</gene>
<feature type="transmembrane region" description="Helical" evidence="1">
    <location>
        <begin position="139"/>
        <end position="160"/>
    </location>
</feature>
<keyword evidence="1" id="KW-0812">Transmembrane</keyword>
<evidence type="ECO:0000256" key="1">
    <source>
        <dbReference type="SAM" id="Phobius"/>
    </source>
</evidence>
<accession>A0A318RC66</accession>
<reference evidence="2 3" key="1">
    <citation type="submission" date="2018-06" db="EMBL/GenBank/DDBJ databases">
        <title>Genomic Encyclopedia of Type Strains, Phase IV (KMG-IV): sequencing the most valuable type-strain genomes for metagenomic binning, comparative biology and taxonomic classification.</title>
        <authorList>
            <person name="Goeker M."/>
        </authorList>
    </citation>
    <scope>NUCLEOTIDE SEQUENCE [LARGE SCALE GENOMIC DNA]</scope>
    <source>
        <strain evidence="2 3">DSM 45521</strain>
    </source>
</reference>
<dbReference type="RefSeq" id="WP_110471744.1">
    <property type="nucleotide sequence ID" value="NZ_QJSP01000015.1"/>
</dbReference>
<dbReference type="EMBL" id="QJSP01000015">
    <property type="protein sequence ID" value="PYE13710.1"/>
    <property type="molecule type" value="Genomic_DNA"/>
</dbReference>
<sequence length="189" mass="20408">MLGRRHVGHIGRSAPAAALSRPVDRYEVRLRRWLALTVCAATLLPIVVGLLVWNAADPAVSPTVISSARAVVDTPAQPVTAQTIGAPLVTVQAHWDWNGVRHDGVVAVPSGTAAGTNVAINVDQNGDWVGVASPAEKRMYATTAATVLAIFVSILIVAVGRERARHLLDRRHEQYWTESLRRFFATQPD</sequence>
<keyword evidence="1" id="KW-0472">Membrane</keyword>
<protein>
    <recommendedName>
        <fullName evidence="4">Transmembrane protein</fullName>
    </recommendedName>
</protein>
<comment type="caution">
    <text evidence="2">The sequence shown here is derived from an EMBL/GenBank/DDBJ whole genome shotgun (WGS) entry which is preliminary data.</text>
</comment>